<keyword evidence="2" id="KW-1003">Cell membrane</keyword>
<dbReference type="EMBL" id="FZMO01000335">
    <property type="protein sequence ID" value="SNQ50087.1"/>
    <property type="molecule type" value="Genomic_DNA"/>
</dbReference>
<protein>
    <submittedName>
        <fullName evidence="9">Aliphatic sulfonates import ATP-binding protein SsuB</fullName>
        <ecNumber evidence="9">3.6.3.-</ecNumber>
    </submittedName>
</protein>
<dbReference type="AlphaFoldDB" id="A0A2I2KWM6"/>
<name>A0A2I2KWM6_9ACTN</name>
<reference evidence="9 10" key="1">
    <citation type="submission" date="2017-06" db="EMBL/GenBank/DDBJ databases">
        <authorList>
            <person name="Kim H.J."/>
            <person name="Triplett B.A."/>
        </authorList>
    </citation>
    <scope>NUCLEOTIDE SEQUENCE [LARGE SCALE GENOMIC DNA]</scope>
    <source>
        <strain evidence="9">FRACA_ARgP5</strain>
    </source>
</reference>
<dbReference type="Proteomes" id="UP000234331">
    <property type="component" value="Unassembled WGS sequence"/>
</dbReference>
<keyword evidence="9" id="KW-0378">Hydrolase</keyword>
<keyword evidence="4 9" id="KW-0067">ATP-binding</keyword>
<dbReference type="InterPro" id="IPR017871">
    <property type="entry name" value="ABC_transporter-like_CS"/>
</dbReference>
<feature type="domain" description="ABC transporter" evidence="8">
    <location>
        <begin position="61"/>
        <end position="276"/>
    </location>
</feature>
<keyword evidence="3" id="KW-0547">Nucleotide-binding</keyword>
<dbReference type="SUPFAM" id="SSF52540">
    <property type="entry name" value="P-loop containing nucleoside triphosphate hydrolases"/>
    <property type="match status" value="1"/>
</dbReference>
<proteinExistence type="predicted"/>
<gene>
    <name evidence="9" type="primary">ssuB</name>
    <name evidence="9" type="ORF">FRACA_400020</name>
</gene>
<dbReference type="InterPro" id="IPR050166">
    <property type="entry name" value="ABC_transporter_ATP-bind"/>
</dbReference>
<dbReference type="InterPro" id="IPR003593">
    <property type="entry name" value="AAA+_ATPase"/>
</dbReference>
<sequence>MSASVDAPENATVDGVSTVDGVATADRAAATLDGFPAPAEPAHGVGNTDEVRGAAEAGYVVEALGVRRVFNGRAVLDGVDLRLRKGNFVALLGPSGTGKTTLLRILGGLDTADAGRVIVPRVRSTVFQEPRLIPAQRVWRNVVLGARRPRAARRRATDALAEVGIAGHANAWPRTLSGGEAQRVALARALVTEPDLLLLDEPFAALDALTRIRMHDLLAALCARHEPAVVLVTHDVDEAILLADRVLVLSGGAIALDQAVDIDKPRNRDDPRFLALRATLLEQLGVARTVGGGSTEVAASGHHPVDRNPTTDLH</sequence>
<evidence type="ECO:0000256" key="5">
    <source>
        <dbReference type="ARBA" id="ARBA00022967"/>
    </source>
</evidence>
<feature type="region of interest" description="Disordered" evidence="7">
    <location>
        <begin position="293"/>
        <end position="314"/>
    </location>
</feature>
<evidence type="ECO:0000256" key="2">
    <source>
        <dbReference type="ARBA" id="ARBA00022475"/>
    </source>
</evidence>
<evidence type="ECO:0000256" key="4">
    <source>
        <dbReference type="ARBA" id="ARBA00022840"/>
    </source>
</evidence>
<dbReference type="InterPro" id="IPR027417">
    <property type="entry name" value="P-loop_NTPase"/>
</dbReference>
<accession>A0A2I2KWM6</accession>
<evidence type="ECO:0000256" key="3">
    <source>
        <dbReference type="ARBA" id="ARBA00022741"/>
    </source>
</evidence>
<dbReference type="PROSITE" id="PS50893">
    <property type="entry name" value="ABC_TRANSPORTER_2"/>
    <property type="match status" value="1"/>
</dbReference>
<keyword evidence="10" id="KW-1185">Reference proteome</keyword>
<dbReference type="Gene3D" id="3.40.50.300">
    <property type="entry name" value="P-loop containing nucleotide triphosphate hydrolases"/>
    <property type="match status" value="1"/>
</dbReference>
<dbReference type="PANTHER" id="PTHR42788:SF17">
    <property type="entry name" value="ALIPHATIC SULFONATES IMPORT ATP-BINDING PROTEIN SSUB"/>
    <property type="match status" value="1"/>
</dbReference>
<dbReference type="GO" id="GO:0016887">
    <property type="term" value="F:ATP hydrolysis activity"/>
    <property type="evidence" value="ECO:0007669"/>
    <property type="project" value="InterPro"/>
</dbReference>
<keyword evidence="6" id="KW-0472">Membrane</keyword>
<evidence type="ECO:0000256" key="6">
    <source>
        <dbReference type="ARBA" id="ARBA00023136"/>
    </source>
</evidence>
<dbReference type="GO" id="GO:0005524">
    <property type="term" value="F:ATP binding"/>
    <property type="evidence" value="ECO:0007669"/>
    <property type="project" value="UniProtKB-KW"/>
</dbReference>
<keyword evidence="1" id="KW-0813">Transport</keyword>
<keyword evidence="5" id="KW-1278">Translocase</keyword>
<evidence type="ECO:0000259" key="8">
    <source>
        <dbReference type="PROSITE" id="PS50893"/>
    </source>
</evidence>
<dbReference type="InterPro" id="IPR003439">
    <property type="entry name" value="ABC_transporter-like_ATP-bd"/>
</dbReference>
<evidence type="ECO:0000313" key="9">
    <source>
        <dbReference type="EMBL" id="SNQ50087.1"/>
    </source>
</evidence>
<dbReference type="PANTHER" id="PTHR42788">
    <property type="entry name" value="TAURINE IMPORT ATP-BINDING PROTEIN-RELATED"/>
    <property type="match status" value="1"/>
</dbReference>
<evidence type="ECO:0000256" key="7">
    <source>
        <dbReference type="SAM" id="MobiDB-lite"/>
    </source>
</evidence>
<dbReference type="EC" id="3.6.3.-" evidence="9"/>
<dbReference type="Pfam" id="PF00005">
    <property type="entry name" value="ABC_tran"/>
    <property type="match status" value="1"/>
</dbReference>
<evidence type="ECO:0000313" key="10">
    <source>
        <dbReference type="Proteomes" id="UP000234331"/>
    </source>
</evidence>
<dbReference type="PROSITE" id="PS00211">
    <property type="entry name" value="ABC_TRANSPORTER_1"/>
    <property type="match status" value="1"/>
</dbReference>
<dbReference type="SMART" id="SM00382">
    <property type="entry name" value="AAA"/>
    <property type="match status" value="1"/>
</dbReference>
<evidence type="ECO:0000256" key="1">
    <source>
        <dbReference type="ARBA" id="ARBA00022448"/>
    </source>
</evidence>
<organism evidence="9 10">
    <name type="scientific">Frankia canadensis</name>
    <dbReference type="NCBI Taxonomy" id="1836972"/>
    <lineage>
        <taxon>Bacteria</taxon>
        <taxon>Bacillati</taxon>
        <taxon>Actinomycetota</taxon>
        <taxon>Actinomycetes</taxon>
        <taxon>Frankiales</taxon>
        <taxon>Frankiaceae</taxon>
        <taxon>Frankia</taxon>
    </lineage>
</organism>